<dbReference type="SMART" id="SM00248">
    <property type="entry name" value="ANK"/>
    <property type="match status" value="5"/>
</dbReference>
<feature type="region of interest" description="Disordered" evidence="6">
    <location>
        <begin position="639"/>
        <end position="859"/>
    </location>
</feature>
<feature type="compositionally biased region" description="Basic and acidic residues" evidence="6">
    <location>
        <begin position="639"/>
        <end position="658"/>
    </location>
</feature>
<keyword evidence="11" id="KW-1185">Reference proteome</keyword>
<dbReference type="PROSITE" id="PS01189">
    <property type="entry name" value="RIBOSOMAL_S12E"/>
    <property type="match status" value="1"/>
</dbReference>
<dbReference type="PROSITE" id="PS50297">
    <property type="entry name" value="ANK_REP_REGION"/>
    <property type="match status" value="2"/>
</dbReference>
<feature type="compositionally biased region" description="Basic and acidic residues" evidence="6">
    <location>
        <begin position="164"/>
        <end position="181"/>
    </location>
</feature>
<feature type="compositionally biased region" description="Basic and acidic residues" evidence="6">
    <location>
        <begin position="948"/>
        <end position="976"/>
    </location>
</feature>
<feature type="compositionally biased region" description="Low complexity" evidence="6">
    <location>
        <begin position="465"/>
        <end position="479"/>
    </location>
</feature>
<feature type="compositionally biased region" description="Low complexity" evidence="6">
    <location>
        <begin position="128"/>
        <end position="144"/>
    </location>
</feature>
<feature type="compositionally biased region" description="Acidic residues" evidence="6">
    <location>
        <begin position="58"/>
        <end position="70"/>
    </location>
</feature>
<feature type="compositionally biased region" description="Basic and acidic residues" evidence="6">
    <location>
        <begin position="986"/>
        <end position="1036"/>
    </location>
</feature>
<keyword evidence="4" id="KW-0040">ANK repeat</keyword>
<feature type="compositionally biased region" description="Basic residues" evidence="6">
    <location>
        <begin position="760"/>
        <end position="774"/>
    </location>
</feature>
<dbReference type="SUPFAM" id="SSF55315">
    <property type="entry name" value="L30e-like"/>
    <property type="match status" value="1"/>
</dbReference>
<evidence type="ECO:0000259" key="8">
    <source>
        <dbReference type="Pfam" id="PF24513"/>
    </source>
</evidence>
<comment type="similarity">
    <text evidence="1 5">Belongs to the eukaryotic ribosomal protein eS12 family.</text>
</comment>
<feature type="domain" description="Ribosomal protein eL8/eL30/eS12/Gadd45" evidence="7">
    <location>
        <begin position="1270"/>
        <end position="1364"/>
    </location>
</feature>
<organism evidence="10 11">
    <name type="scientific">Knufia obscura</name>
    <dbReference type="NCBI Taxonomy" id="1635080"/>
    <lineage>
        <taxon>Eukaryota</taxon>
        <taxon>Fungi</taxon>
        <taxon>Dikarya</taxon>
        <taxon>Ascomycota</taxon>
        <taxon>Pezizomycotina</taxon>
        <taxon>Eurotiomycetes</taxon>
        <taxon>Chaetothyriomycetidae</taxon>
        <taxon>Chaetothyriales</taxon>
        <taxon>Trichomeriaceae</taxon>
        <taxon>Knufia</taxon>
    </lineage>
</organism>
<dbReference type="InterPro" id="IPR036770">
    <property type="entry name" value="Ankyrin_rpt-contain_sf"/>
</dbReference>
<evidence type="ECO:0000256" key="3">
    <source>
        <dbReference type="ARBA" id="ARBA00023274"/>
    </source>
</evidence>
<dbReference type="Pfam" id="PF12796">
    <property type="entry name" value="Ank_2"/>
    <property type="match status" value="1"/>
</dbReference>
<comment type="caution">
    <text evidence="10">The sequence shown here is derived from an EMBL/GenBank/DDBJ whole genome shotgun (WGS) entry which is preliminary data.</text>
</comment>
<feature type="repeat" description="ANK" evidence="4">
    <location>
        <begin position="351"/>
        <end position="383"/>
    </location>
</feature>
<evidence type="ECO:0000259" key="9">
    <source>
        <dbReference type="Pfam" id="PF24521"/>
    </source>
</evidence>
<dbReference type="Proteomes" id="UP001334248">
    <property type="component" value="Unassembled WGS sequence"/>
</dbReference>
<feature type="region of interest" description="Disordered" evidence="6">
    <location>
        <begin position="887"/>
        <end position="1036"/>
    </location>
</feature>
<gene>
    <name evidence="10" type="ORF">PMZ80_008971</name>
</gene>
<feature type="domain" description="DUF7593" evidence="8">
    <location>
        <begin position="1036"/>
        <end position="1184"/>
    </location>
</feature>
<dbReference type="Pfam" id="PF24521">
    <property type="entry name" value="Ank_KRIT1"/>
    <property type="match status" value="1"/>
</dbReference>
<dbReference type="InterPro" id="IPR029064">
    <property type="entry name" value="Ribosomal_eL30-like_sf"/>
</dbReference>
<evidence type="ECO:0000256" key="6">
    <source>
        <dbReference type="SAM" id="MobiDB-lite"/>
    </source>
</evidence>
<proteinExistence type="inferred from homology"/>
<dbReference type="EMBL" id="JAVHJV010000012">
    <property type="protein sequence ID" value="KAK5938779.1"/>
    <property type="molecule type" value="Genomic_DNA"/>
</dbReference>
<dbReference type="InterPro" id="IPR047860">
    <property type="entry name" value="Ribosomal_eS12_CS"/>
</dbReference>
<feature type="region of interest" description="Disordered" evidence="6">
    <location>
        <begin position="1"/>
        <end position="314"/>
    </location>
</feature>
<dbReference type="InterPro" id="IPR056485">
    <property type="entry name" value="ARM_KRIT1"/>
</dbReference>
<dbReference type="Gene3D" id="1.25.40.20">
    <property type="entry name" value="Ankyrin repeat-containing domain"/>
    <property type="match status" value="2"/>
</dbReference>
<keyword evidence="2 5" id="KW-0689">Ribosomal protein</keyword>
<dbReference type="InterPro" id="IPR004038">
    <property type="entry name" value="Ribosomal_eL8/eL30/eS12/Gad45"/>
</dbReference>
<dbReference type="PRINTS" id="PR00972">
    <property type="entry name" value="RIBSOMALS12E"/>
</dbReference>
<accession>A0ABR0REY4</accession>
<feature type="compositionally biased region" description="Polar residues" evidence="6">
    <location>
        <begin position="100"/>
        <end position="109"/>
    </location>
</feature>
<dbReference type="PANTHER" id="PTHR11843">
    <property type="entry name" value="40S RIBOSOMAL PROTEIN S12"/>
    <property type="match status" value="1"/>
</dbReference>
<evidence type="ECO:0000256" key="5">
    <source>
        <dbReference type="RuleBase" id="RU000670"/>
    </source>
</evidence>
<dbReference type="InterPro" id="IPR002110">
    <property type="entry name" value="Ankyrin_rpt"/>
</dbReference>
<feature type="compositionally biased region" description="Basic and acidic residues" evidence="6">
    <location>
        <begin position="20"/>
        <end position="49"/>
    </location>
</feature>
<feature type="compositionally biased region" description="Basic and acidic residues" evidence="6">
    <location>
        <begin position="1"/>
        <end position="13"/>
    </location>
</feature>
<feature type="compositionally biased region" description="Low complexity" evidence="6">
    <location>
        <begin position="664"/>
        <end position="677"/>
    </location>
</feature>
<evidence type="ECO:0000256" key="4">
    <source>
        <dbReference type="PROSITE-ProRule" id="PRU00023"/>
    </source>
</evidence>
<evidence type="ECO:0000256" key="1">
    <source>
        <dbReference type="ARBA" id="ARBA00005824"/>
    </source>
</evidence>
<dbReference type="SUPFAM" id="SSF48403">
    <property type="entry name" value="Ankyrin repeat"/>
    <property type="match status" value="1"/>
</dbReference>
<sequence length="1477" mass="164254">MSESERKESKPDVEDNQIARQEEVKDENGGKDVPKGPESDAKIVAEAEKVPAITVGDGGDEADADGDSEAETLIQSPEKKRNSLVESSTMVHQVKVAGSDTGSIILANTSDKENATRKRKRSQEGAAHSPSRTSSHHSSPLSSPVMHMQTDPESDGSAASVREASPKRQTHSDAEDKIDSPRKRRRRPSEIIPPSSAHKRSKRSSFDNTERRETRSATYPRPSDDEQSASPEPATRSDHRRGASTQLTTGEFEKRKRGRPPLINTRRNHSVDRGSEASDESEPRSSRPRPALHKLVSQDHDIMSPAKVGPRKWKDKVGRTPLARACNDGDLEGAKARFAERPEDLHEQDNAKNTPLQIASIEGWEEVVEFLLSKGAEVNVKNIDGDSPLIDAVENGHVPVIKLLLRNGANARMANTKGYEPSELAKKDDDNYEEIRELLNDAKEKHPKKIAGMETYEYHNRDGTSSRAASAASPRDSPPIGARSPPAFGSRRRTGRSESTRNDLLYQANTQENLVKLAGKGDVQGVANILSILEKADTEALIAAAKAGHEEVLQLLIAMGKPNPDPDPVRGTKMVPGYNTPMLAAIGRGHPDVVRLLANQAEFNPTRRFRDRTYFELAEDRRGDRWEEEMQVLKQAYERYRDKKAGSPRRTKDADKLKTRPGRRSSSVNSASRRMPSPTTTRESLTSKSKDGIQLNRRKVSDPVSEKRRHSGNDDVTESSVAIASDLDQTVDAERKVHRTRRSQSDLPPLSTSSQEPAQRRRRLVTGKEHRSRHTISTSSDNEEMELAELKQDDRPQSALKRSRVSSTPDPPNDASERAASKKRRTVLESSPDEARSRASIPSEPTHITFESEVKPKENIAIPGPESAAMIERALPSDLLEELPGEIIKRESPPIATSASADPERLPDAEAVELVAEPIEAEDDSEDSYSPPPATLPHADTVDTANEEAERRAKEDADRVATEQAAHLEEARKVQEQRAAQEQAVEEARQKREAEERKRQEEEQARRRQEAEKQERQKQEIESRRRQESMERERKRVDALPTLLARTAQMIDGNDPTLRDGKWLKKVTTLYSVKTSQLDPSCGANIADEKWVASFQVAVLLSTKDLSLLSYTPFDKRPASNWERQCLWRVARSDLTYDFNPTWTTSTARQVELERINEEKFMAMSELFWVKWSDVQDQASRLPHLSNNNIQLRTWPISLKPYSQIFSSKITLQSKQQHGGLPNGIANHAIHVNGENGSDGEEPTSPVPAADEVEVSGETGAGSGGMSVLDALKGVLKIALIHDGLARGLREASKALDRRQAHMCVLNESCEEEAYKKLVVALCSEHKIPLIKVPDGKMLGEWAGLCVLDREGNARKVVNCSCVVVRDWGEESQERSVLLNYFQNPHLNSQCPTLTSLPPELIHKIIKAIIGPVNTLTTERIHQLSNFLSSSFYFLEVARAMEVALKGLRAVERSAIRLAVSRAEGKMEDWGLAVVEE</sequence>
<evidence type="ECO:0000259" key="7">
    <source>
        <dbReference type="Pfam" id="PF01248"/>
    </source>
</evidence>
<evidence type="ECO:0000313" key="10">
    <source>
        <dbReference type="EMBL" id="KAK5938779.1"/>
    </source>
</evidence>
<feature type="region of interest" description="Disordered" evidence="6">
    <location>
        <begin position="459"/>
        <end position="505"/>
    </location>
</feature>
<feature type="domain" description="KRIT1 ARM-repeats" evidence="9">
    <location>
        <begin position="493"/>
        <end position="641"/>
    </location>
</feature>
<dbReference type="Pfam" id="PF01248">
    <property type="entry name" value="Ribosomal_L7Ae"/>
    <property type="match status" value="1"/>
</dbReference>
<feature type="compositionally biased region" description="Basic and acidic residues" evidence="6">
    <location>
        <begin position="204"/>
        <end position="215"/>
    </location>
</feature>
<name>A0ABR0REY4_9EURO</name>
<evidence type="ECO:0000313" key="11">
    <source>
        <dbReference type="Proteomes" id="UP001334248"/>
    </source>
</evidence>
<dbReference type="InterPro" id="IPR056015">
    <property type="entry name" value="DUF7593"/>
</dbReference>
<dbReference type="PROSITE" id="PS50088">
    <property type="entry name" value="ANK_REPEAT"/>
    <property type="match status" value="2"/>
</dbReference>
<dbReference type="Gene3D" id="3.30.1330.30">
    <property type="match status" value="1"/>
</dbReference>
<dbReference type="InterPro" id="IPR000530">
    <property type="entry name" value="Ribosomal_eS12"/>
</dbReference>
<protein>
    <recommendedName>
        <fullName evidence="5">40S ribosomal protein S12</fullName>
    </recommendedName>
</protein>
<dbReference type="Pfam" id="PF24513">
    <property type="entry name" value="DUF7593"/>
    <property type="match status" value="1"/>
</dbReference>
<evidence type="ECO:0000256" key="2">
    <source>
        <dbReference type="ARBA" id="ARBA00022980"/>
    </source>
</evidence>
<keyword evidence="3 5" id="KW-0687">Ribonucleoprotein</keyword>
<feature type="compositionally biased region" description="Basic and acidic residues" evidence="6">
    <location>
        <begin position="269"/>
        <end position="285"/>
    </location>
</feature>
<feature type="repeat" description="ANK" evidence="4">
    <location>
        <begin position="384"/>
        <end position="416"/>
    </location>
</feature>
<feature type="compositionally biased region" description="Polar residues" evidence="6">
    <location>
        <begin position="678"/>
        <end position="687"/>
    </location>
</feature>
<reference evidence="10 11" key="1">
    <citation type="journal article" date="2023" name="Res Sq">
        <title>Genomic and morphological characterization of Knufia obscura isolated from the Mars 2020 spacecraft assembly facility.</title>
        <authorList>
            <person name="Chander A.M."/>
            <person name="Teixeira M.M."/>
            <person name="Singh N.K."/>
            <person name="Williams M.P."/>
            <person name="Parker C.W."/>
            <person name="Leo P."/>
            <person name="Stajich J.E."/>
            <person name="Torok T."/>
            <person name="Tighe S."/>
            <person name="Mason C.E."/>
            <person name="Venkateswaran K."/>
        </authorList>
    </citation>
    <scope>NUCLEOTIDE SEQUENCE [LARGE SCALE GENOMIC DNA]</scope>
    <source>
        <strain evidence="10 11">CCFEE 5817</strain>
    </source>
</reference>
<dbReference type="GeneID" id="90002420"/>
<dbReference type="RefSeq" id="XP_064726869.1">
    <property type="nucleotide sequence ID" value="XM_064877367.1"/>
</dbReference>